<feature type="chain" id="PRO_5039313635" evidence="2">
    <location>
        <begin position="28"/>
        <end position="291"/>
    </location>
</feature>
<feature type="signal peptide" evidence="2">
    <location>
        <begin position="1"/>
        <end position="27"/>
    </location>
</feature>
<evidence type="ECO:0000259" key="3">
    <source>
        <dbReference type="Pfam" id="PF14257"/>
    </source>
</evidence>
<keyword evidence="1" id="KW-0472">Membrane</keyword>
<feature type="domain" description="DUF4349" evidence="3">
    <location>
        <begin position="69"/>
        <end position="268"/>
    </location>
</feature>
<organism evidence="4 5">
    <name type="scientific">Corynebacterium humireducens</name>
    <dbReference type="NCBI Taxonomy" id="1223514"/>
    <lineage>
        <taxon>Bacteria</taxon>
        <taxon>Bacillati</taxon>
        <taxon>Actinomycetota</taxon>
        <taxon>Actinomycetes</taxon>
        <taxon>Mycobacteriales</taxon>
        <taxon>Corynebacteriaceae</taxon>
        <taxon>Corynebacterium</taxon>
    </lineage>
</organism>
<keyword evidence="2" id="KW-0732">Signal</keyword>
<feature type="transmembrane region" description="Helical" evidence="1">
    <location>
        <begin position="248"/>
        <end position="272"/>
    </location>
</feature>
<evidence type="ECO:0000256" key="2">
    <source>
        <dbReference type="SAM" id="SignalP"/>
    </source>
</evidence>
<comment type="caution">
    <text evidence="4">The sequence shown here is derived from an EMBL/GenBank/DDBJ whole genome shotgun (WGS) entry which is preliminary data.</text>
</comment>
<proteinExistence type="predicted"/>
<dbReference type="InterPro" id="IPR025645">
    <property type="entry name" value="DUF4349"/>
</dbReference>
<dbReference type="EMBL" id="JAAZHI010000141">
    <property type="protein sequence ID" value="NLA56014.1"/>
    <property type="molecule type" value="Genomic_DNA"/>
</dbReference>
<protein>
    <submittedName>
        <fullName evidence="4">DUF4349 domain-containing protein</fullName>
    </submittedName>
</protein>
<accession>A0A7X6SVC2</accession>
<evidence type="ECO:0000256" key="1">
    <source>
        <dbReference type="SAM" id="Phobius"/>
    </source>
</evidence>
<evidence type="ECO:0000313" key="4">
    <source>
        <dbReference type="EMBL" id="NLA56014.1"/>
    </source>
</evidence>
<name>A0A7X6SVC2_9CORY</name>
<sequence>MEAKRTPVVARVVGLMMVGLLTLTACGSDSFDIPDLPGSGGMVAEYSPGLADTNVEDRAAAPDNEVREEVITTGTATVSTDDPAAAAADFSATVREHGGRIADSETSTRNDLPRATVTARVPAAEFQTVLDSLADRGEVVAQSTTSTDVGQEKADLEARQRALQASIDRLSELMAGADSVEDLLRAEEMLTQRQAELDSLTGQLDWLSDRVALSTLTVTFTVDDDGYRPPNVFEQAWETFLFSLQSVIIVFMGLLPWLVVIAAIAAAVLALVRRRRRRRTRPDREEGQPEE</sequence>
<keyword evidence="1" id="KW-0812">Transmembrane</keyword>
<evidence type="ECO:0000313" key="5">
    <source>
        <dbReference type="Proteomes" id="UP000557899"/>
    </source>
</evidence>
<dbReference type="Pfam" id="PF14257">
    <property type="entry name" value="DUF4349"/>
    <property type="match status" value="1"/>
</dbReference>
<dbReference type="PROSITE" id="PS51257">
    <property type="entry name" value="PROKAR_LIPOPROTEIN"/>
    <property type="match status" value="1"/>
</dbReference>
<dbReference type="AlphaFoldDB" id="A0A7X6SVC2"/>
<keyword evidence="1" id="KW-1133">Transmembrane helix</keyword>
<reference evidence="4 5" key="1">
    <citation type="journal article" date="2020" name="Biotechnol. Biofuels">
        <title>New insights from the biogas microbiome by comprehensive genome-resolved metagenomics of nearly 1600 species originating from multiple anaerobic digesters.</title>
        <authorList>
            <person name="Campanaro S."/>
            <person name="Treu L."/>
            <person name="Rodriguez-R L.M."/>
            <person name="Kovalovszki A."/>
            <person name="Ziels R.M."/>
            <person name="Maus I."/>
            <person name="Zhu X."/>
            <person name="Kougias P.G."/>
            <person name="Basile A."/>
            <person name="Luo G."/>
            <person name="Schluter A."/>
            <person name="Konstantinidis K.T."/>
            <person name="Angelidaki I."/>
        </authorList>
    </citation>
    <scope>NUCLEOTIDE SEQUENCE [LARGE SCALE GENOMIC DNA]</scope>
    <source>
        <strain evidence="4">AS15tlH2ME_198</strain>
    </source>
</reference>
<gene>
    <name evidence="4" type="ORF">GX859_06935</name>
</gene>
<dbReference type="Proteomes" id="UP000557899">
    <property type="component" value="Unassembled WGS sequence"/>
</dbReference>